<comment type="similarity">
    <text evidence="1">Belongs to the short-chain dehydrogenases/reductases (SDR) family.</text>
</comment>
<dbReference type="AlphaFoldDB" id="A0A918PK24"/>
<dbReference type="SUPFAM" id="SSF51735">
    <property type="entry name" value="NAD(P)-binding Rossmann-fold domains"/>
    <property type="match status" value="1"/>
</dbReference>
<sequence>MKRLEGKSILVTGAAQGMGLAIALRAAREGAGHITLCDIQLEKGKAAAEQVGAAGARAQFVEADLRSPEAIARAVDAAAIFADGLDVLINNAGVTDDGLTGGPQTLETLTEEQWDAMMDINVKAMWRAVRAAAPWLRRSAEAGRGPAIVNAASVASTFAYPGIPSYSVAKSAVKMLTQIMAAEYAPQGIRCNAYAPGAIATPMLMHSIEAADDPAAMIKLTSGPHLIKRLGDPDEAAALACFLASPEASFITGTIVPVDGGTSAWRGNA</sequence>
<dbReference type="CDD" id="cd05233">
    <property type="entry name" value="SDR_c"/>
    <property type="match status" value="1"/>
</dbReference>
<dbReference type="GO" id="GO:0016491">
    <property type="term" value="F:oxidoreductase activity"/>
    <property type="evidence" value="ECO:0007669"/>
    <property type="project" value="UniProtKB-KW"/>
</dbReference>
<dbReference type="PRINTS" id="PR00081">
    <property type="entry name" value="GDHRDH"/>
</dbReference>
<dbReference type="PANTHER" id="PTHR24321:SF8">
    <property type="entry name" value="ESTRADIOL 17-BETA-DEHYDROGENASE 8-RELATED"/>
    <property type="match status" value="1"/>
</dbReference>
<comment type="caution">
    <text evidence="3">The sequence shown here is derived from an EMBL/GenBank/DDBJ whole genome shotgun (WGS) entry which is preliminary data.</text>
</comment>
<accession>A0A918PK24</accession>
<reference evidence="3" key="1">
    <citation type="journal article" date="2014" name="Int. J. Syst. Evol. Microbiol.">
        <title>Complete genome sequence of Corynebacterium casei LMG S-19264T (=DSM 44701T), isolated from a smear-ripened cheese.</title>
        <authorList>
            <consortium name="US DOE Joint Genome Institute (JGI-PGF)"/>
            <person name="Walter F."/>
            <person name="Albersmeier A."/>
            <person name="Kalinowski J."/>
            <person name="Ruckert C."/>
        </authorList>
    </citation>
    <scope>NUCLEOTIDE SEQUENCE</scope>
    <source>
        <strain evidence="3">KCTC 32255</strain>
    </source>
</reference>
<dbReference type="Pfam" id="PF13561">
    <property type="entry name" value="adh_short_C2"/>
    <property type="match status" value="1"/>
</dbReference>
<evidence type="ECO:0000256" key="2">
    <source>
        <dbReference type="ARBA" id="ARBA00023002"/>
    </source>
</evidence>
<keyword evidence="4" id="KW-1185">Reference proteome</keyword>
<evidence type="ECO:0000313" key="4">
    <source>
        <dbReference type="Proteomes" id="UP000648075"/>
    </source>
</evidence>
<protein>
    <submittedName>
        <fullName evidence="3">Dehydrogenase</fullName>
    </submittedName>
</protein>
<evidence type="ECO:0000256" key="1">
    <source>
        <dbReference type="ARBA" id="ARBA00006484"/>
    </source>
</evidence>
<dbReference type="PROSITE" id="PS00061">
    <property type="entry name" value="ADH_SHORT"/>
    <property type="match status" value="1"/>
</dbReference>
<evidence type="ECO:0000313" key="3">
    <source>
        <dbReference type="EMBL" id="GGZ13212.1"/>
    </source>
</evidence>
<dbReference type="InterPro" id="IPR036291">
    <property type="entry name" value="NAD(P)-bd_dom_sf"/>
</dbReference>
<dbReference type="PRINTS" id="PR00080">
    <property type="entry name" value="SDRFAMILY"/>
</dbReference>
<reference evidence="3" key="2">
    <citation type="submission" date="2020-09" db="EMBL/GenBank/DDBJ databases">
        <authorList>
            <person name="Sun Q."/>
            <person name="Kim S."/>
        </authorList>
    </citation>
    <scope>NUCLEOTIDE SEQUENCE</scope>
    <source>
        <strain evidence="3">KCTC 32255</strain>
    </source>
</reference>
<proteinExistence type="inferred from homology"/>
<dbReference type="Gene3D" id="3.40.50.720">
    <property type="entry name" value="NAD(P)-binding Rossmann-like Domain"/>
    <property type="match status" value="1"/>
</dbReference>
<gene>
    <name evidence="3" type="ORF">GCM10011614_30460</name>
</gene>
<organism evidence="3 4">
    <name type="scientific">Novosphingobium colocasiae</name>
    <dbReference type="NCBI Taxonomy" id="1256513"/>
    <lineage>
        <taxon>Bacteria</taxon>
        <taxon>Pseudomonadati</taxon>
        <taxon>Pseudomonadota</taxon>
        <taxon>Alphaproteobacteria</taxon>
        <taxon>Sphingomonadales</taxon>
        <taxon>Sphingomonadaceae</taxon>
        <taxon>Novosphingobium</taxon>
    </lineage>
</organism>
<dbReference type="EMBL" id="BMZA01000015">
    <property type="protein sequence ID" value="GGZ13212.1"/>
    <property type="molecule type" value="Genomic_DNA"/>
</dbReference>
<dbReference type="FunFam" id="3.40.50.720:FF:000084">
    <property type="entry name" value="Short-chain dehydrogenase reductase"/>
    <property type="match status" value="1"/>
</dbReference>
<dbReference type="Proteomes" id="UP000648075">
    <property type="component" value="Unassembled WGS sequence"/>
</dbReference>
<dbReference type="PANTHER" id="PTHR24321">
    <property type="entry name" value="DEHYDROGENASES, SHORT CHAIN"/>
    <property type="match status" value="1"/>
</dbReference>
<keyword evidence="2" id="KW-0560">Oxidoreductase</keyword>
<dbReference type="InterPro" id="IPR020904">
    <property type="entry name" value="Sc_DH/Rdtase_CS"/>
</dbReference>
<dbReference type="InterPro" id="IPR002347">
    <property type="entry name" value="SDR_fam"/>
</dbReference>
<name>A0A918PK24_9SPHN</name>
<dbReference type="RefSeq" id="WP_189622145.1">
    <property type="nucleotide sequence ID" value="NZ_BMZA01000015.1"/>
</dbReference>